<dbReference type="EMBL" id="JABFAD010000005">
    <property type="protein sequence ID" value="MBA0799368.1"/>
    <property type="molecule type" value="Genomic_DNA"/>
</dbReference>
<dbReference type="OrthoDB" id="976500at2759"/>
<dbReference type="Proteomes" id="UP000593560">
    <property type="component" value="Unassembled WGS sequence"/>
</dbReference>
<reference evidence="2 3" key="1">
    <citation type="journal article" date="2019" name="Genome Biol. Evol.">
        <title>Insights into the evolution of the New World diploid cottons (Gossypium, subgenus Houzingenia) based on genome sequencing.</title>
        <authorList>
            <person name="Grover C.E."/>
            <person name="Arick M.A. 2nd"/>
            <person name="Thrash A."/>
            <person name="Conover J.L."/>
            <person name="Sanders W.S."/>
            <person name="Peterson D.G."/>
            <person name="Frelichowski J.E."/>
            <person name="Scheffler J.A."/>
            <person name="Scheffler B.E."/>
            <person name="Wendel J.F."/>
        </authorList>
    </citation>
    <scope>NUCLEOTIDE SEQUENCE [LARGE SCALE GENOMIC DNA]</scope>
    <source>
        <strain evidence="2">0</strain>
        <tissue evidence="2">Leaf</tissue>
    </source>
</reference>
<dbReference type="InterPro" id="IPR056694">
    <property type="entry name" value="DUF7792"/>
</dbReference>
<dbReference type="InterPro" id="IPR011989">
    <property type="entry name" value="ARM-like"/>
</dbReference>
<dbReference type="PANTHER" id="PTHR46168:SF12">
    <property type="entry name" value="ARMADILLO REPEAT ONLY 4-LIKE PROTEIN"/>
    <property type="match status" value="1"/>
</dbReference>
<dbReference type="SUPFAM" id="SSF48371">
    <property type="entry name" value="ARM repeat"/>
    <property type="match status" value="1"/>
</dbReference>
<dbReference type="PANTHER" id="PTHR46168">
    <property type="entry name" value="ARMADILLO REPEAT ONLY 4"/>
    <property type="match status" value="1"/>
</dbReference>
<comment type="caution">
    <text evidence="2">The sequence shown here is derived from an EMBL/GenBank/DDBJ whole genome shotgun (WGS) entry which is preliminary data.</text>
</comment>
<name>A0A7J9GPV8_9ROSI</name>
<evidence type="ECO:0000259" key="1">
    <source>
        <dbReference type="Pfam" id="PF25055"/>
    </source>
</evidence>
<sequence>MSSEQKKLMKNLLPDMILLGQDVCSAINRSNSFKVKCSELGMRVNRLLLMLRRLPRFLTSAAPFYLLSVNSIVVKLEDNFKVAQRVVHNCKPRRRLCRFFTGHIRISTDFQELFHVLDASITEMEWLVSLYEPQSKDRASMYSPRVLVWSCIATVEMGPSFDDRIEAAQLLASLVQQKDFEYKQLIFEGGFPSLIKLLKDNSPVAHIAAANVLCLLANEEEEKSGTIMKELIHTIASRLSRTSSRCGQKQAADLVANIAERYPELKRYHFMRKEAVWRLVILLSSQQSPLELKISCSKALWKLAQGSVSICKTLTETKGMRCLAELVAKQQDELRFNCIMIIKEITAIAESDIHFRRSAFTSSSPAAKALICELLRIIKERDDAKLKVPAIKSIGSLARSFSARKGRVIISLLIAQLGNTDQEVAMEAAIALRKFVSTDNYLRSEHSESVVKFDGVQLLMKLASEDTKAQPHVLALICYLAQHDTNSNVLINAGALTALQTTDPEVITEHPELETLVPHAISRLQFNLTEDQPQTDSSTGIKQIITEQGKEVVDTVRRGLKLLSKGDSKTPQMVTRCIKRILGEKPPLCVDCIEEWLVKKVSRRIGKQGTTNSLPKELVVPCSSVVMTKGHDKKGW</sequence>
<dbReference type="GO" id="GO:0007166">
    <property type="term" value="P:cell surface receptor signaling pathway"/>
    <property type="evidence" value="ECO:0007669"/>
    <property type="project" value="InterPro"/>
</dbReference>
<feature type="domain" description="DUF7792" evidence="1">
    <location>
        <begin position="11"/>
        <end position="131"/>
    </location>
</feature>
<organism evidence="2 3">
    <name type="scientific">Gossypium harknessii</name>
    <dbReference type="NCBI Taxonomy" id="34285"/>
    <lineage>
        <taxon>Eukaryota</taxon>
        <taxon>Viridiplantae</taxon>
        <taxon>Streptophyta</taxon>
        <taxon>Embryophyta</taxon>
        <taxon>Tracheophyta</taxon>
        <taxon>Spermatophyta</taxon>
        <taxon>Magnoliopsida</taxon>
        <taxon>eudicotyledons</taxon>
        <taxon>Gunneridae</taxon>
        <taxon>Pentapetalae</taxon>
        <taxon>rosids</taxon>
        <taxon>malvids</taxon>
        <taxon>Malvales</taxon>
        <taxon>Malvaceae</taxon>
        <taxon>Malvoideae</taxon>
        <taxon>Gossypium</taxon>
    </lineage>
</organism>
<proteinExistence type="predicted"/>
<dbReference type="InterPro" id="IPR016024">
    <property type="entry name" value="ARM-type_fold"/>
</dbReference>
<dbReference type="Gene3D" id="1.20.930.20">
    <property type="entry name" value="Adaptor protein Cbl, N-terminal domain"/>
    <property type="match status" value="1"/>
</dbReference>
<evidence type="ECO:0000313" key="3">
    <source>
        <dbReference type="Proteomes" id="UP000593560"/>
    </source>
</evidence>
<dbReference type="AlphaFoldDB" id="A0A7J9GPV8"/>
<dbReference type="InterPro" id="IPR036537">
    <property type="entry name" value="Adaptor_Cbl_N_dom_sf"/>
</dbReference>
<dbReference type="Gene3D" id="1.25.10.10">
    <property type="entry name" value="Leucine-rich Repeat Variant"/>
    <property type="match status" value="2"/>
</dbReference>
<gene>
    <name evidence="2" type="ORF">Gohar_009889</name>
</gene>
<accession>A0A7J9GPV8</accession>
<keyword evidence="3" id="KW-1185">Reference proteome</keyword>
<evidence type="ECO:0000313" key="2">
    <source>
        <dbReference type="EMBL" id="MBA0799368.1"/>
    </source>
</evidence>
<dbReference type="Pfam" id="PF25055">
    <property type="entry name" value="DUF7792"/>
    <property type="match status" value="1"/>
</dbReference>
<protein>
    <recommendedName>
        <fullName evidence="1">DUF7792 domain-containing protein</fullName>
    </recommendedName>
</protein>